<dbReference type="CDD" id="cd06920">
    <property type="entry name" value="NEAT"/>
    <property type="match status" value="1"/>
</dbReference>
<dbReference type="PATRIC" id="fig|1392.233.peg.5837"/>
<dbReference type="AlphaFoldDB" id="Q9X358"/>
<evidence type="ECO:0000256" key="2">
    <source>
        <dbReference type="ARBA" id="ARBA00022512"/>
    </source>
</evidence>
<proteinExistence type="predicted"/>
<evidence type="ECO:0000256" key="1">
    <source>
        <dbReference type="ARBA" id="ARBA00004168"/>
    </source>
</evidence>
<dbReference type="PROSITE" id="PS50978">
    <property type="entry name" value="NEAT"/>
    <property type="match status" value="1"/>
</dbReference>
<keyword evidence="3" id="KW-0964">Secreted</keyword>
<organism evidence="7">
    <name type="scientific">Bacillus anthracis</name>
    <name type="common">anthrax bacterium</name>
    <dbReference type="NCBI Taxonomy" id="1392"/>
    <lineage>
        <taxon>Bacteria</taxon>
        <taxon>Bacillati</taxon>
        <taxon>Bacillota</taxon>
        <taxon>Bacilli</taxon>
        <taxon>Bacillales</taxon>
        <taxon>Bacillaceae</taxon>
        <taxon>Bacillus</taxon>
        <taxon>Bacillus cereus group</taxon>
    </lineage>
</organism>
<keyword evidence="4" id="KW-0732">Signal</keyword>
<evidence type="ECO:0000313" key="9">
    <source>
        <dbReference type="Proteomes" id="UP000000594"/>
    </source>
</evidence>
<reference evidence="8 9" key="2">
    <citation type="journal article" date="2009" name="J. Bacteriol.">
        <title>The complete genome sequence of Bacillus anthracis Ames 'Ancestor'.</title>
        <authorList>
            <person name="Ravel J."/>
            <person name="Jiang L."/>
            <person name="Stanley S.T."/>
            <person name="Wilson M.R."/>
            <person name="Decker R.S."/>
            <person name="Read T.D."/>
            <person name="Worsham P."/>
            <person name="Keim P.S."/>
            <person name="Salzberg S.L."/>
            <person name="Fraser-Liggett C.M."/>
            <person name="Rasko D.A."/>
        </authorList>
    </citation>
    <scope>NUCLEOTIDE SEQUENCE [LARGE SCALE GENOMIC DNA]</scope>
    <source>
        <strain evidence="8">Ames Ancestor</strain>
        <strain evidence="9">Ames ancestor</strain>
        <plasmid evidence="9">pXO1</plasmid>
    </source>
</reference>
<dbReference type="HOGENOM" id="CLU_2551069_0_0_9"/>
<reference evidence="7" key="1">
    <citation type="journal article" date="1999" name="J. Bacteriol.">
        <title>Sequence and organization of pXO1, the large Bacillus anthracis plasmid harboring the anthrax toxin genes.</title>
        <authorList>
            <person name="Okinaka R.T."/>
            <person name="Cloud K."/>
            <person name="Hampton O."/>
            <person name="Hoffmaster A.R."/>
            <person name="Hill K.K."/>
            <person name="Keim P."/>
            <person name="Koehler T.M."/>
            <person name="Lamke G."/>
            <person name="Kumano S."/>
            <person name="Mahillon J."/>
            <person name="Manter D."/>
            <person name="Martinez Y."/>
            <person name="Ricke D."/>
            <person name="Svensson R."/>
            <person name="Jackson P.J."/>
        </authorList>
    </citation>
    <scope>NUCLEOTIDE SEQUENCE</scope>
    <source>
        <strain evidence="7">Sterne</strain>
        <plasmid evidence="7">pX01</plasmid>
    </source>
</reference>
<dbReference type="SUPFAM" id="SSF158911">
    <property type="entry name" value="NEAT domain-like"/>
    <property type="match status" value="1"/>
</dbReference>
<evidence type="ECO:0000313" key="8">
    <source>
        <dbReference type="EMBL" id="AAT28860.2"/>
    </source>
</evidence>
<protein>
    <submittedName>
        <fullName evidence="8">Iron Transport-associated domain</fullName>
    </submittedName>
    <submittedName>
        <fullName evidence="7">PXO1-88</fullName>
    </submittedName>
</protein>
<sequence length="82" mass="9333">MNSYVKSPATLTVKNNKKYISFKVNSSSYIKGLQIKKGNKFVETAVLEKNIQENSRIGEFEVDNLLNILDSKVHVKIPVIYD</sequence>
<dbReference type="OMA" id="SRMNSYV"/>
<accession>Q9X358</accession>
<feature type="domain" description="NEAT" evidence="6">
    <location>
        <begin position="1"/>
        <end position="82"/>
    </location>
</feature>
<dbReference type="PIR" id="H59101">
    <property type="entry name" value="H59101"/>
</dbReference>
<dbReference type="SMART" id="SM00725">
    <property type="entry name" value="NEAT"/>
    <property type="match status" value="1"/>
</dbReference>
<evidence type="ECO:0000256" key="5">
    <source>
        <dbReference type="ARBA" id="ARBA00023088"/>
    </source>
</evidence>
<evidence type="ECO:0000256" key="3">
    <source>
        <dbReference type="ARBA" id="ARBA00022525"/>
    </source>
</evidence>
<dbReference type="Proteomes" id="UP000000594">
    <property type="component" value="Plasmid pXO1"/>
</dbReference>
<dbReference type="InterPro" id="IPR037250">
    <property type="entry name" value="NEAT_dom_sf"/>
</dbReference>
<geneLocation type="plasmid" evidence="8 9">
    <name>pXO1</name>
</geneLocation>
<gene>
    <name evidence="8" type="ordered locus">GBAA_pXO1_0119</name>
</gene>
<dbReference type="InterPro" id="IPR050436">
    <property type="entry name" value="IsdA"/>
</dbReference>
<dbReference type="InterPro" id="IPR006635">
    <property type="entry name" value="NEAT_dom"/>
</dbReference>
<dbReference type="Gene3D" id="2.60.40.1850">
    <property type="match status" value="1"/>
</dbReference>
<dbReference type="PANTHER" id="PTHR37824">
    <property type="entry name" value="IRON-REGULATED SURFACE DETERMINANT PROTEIN C"/>
    <property type="match status" value="1"/>
</dbReference>
<dbReference type="PANTHER" id="PTHR37824:SF1">
    <property type="entry name" value="IRON-REGULATED SURFACE DETERMINANT PROTEIN C"/>
    <property type="match status" value="1"/>
</dbReference>
<evidence type="ECO:0000313" key="7">
    <source>
        <dbReference type="EMBL" id="AAD32392.1"/>
    </source>
</evidence>
<dbReference type="EMBL" id="AE017336">
    <property type="protein sequence ID" value="AAT28860.2"/>
    <property type="molecule type" value="Genomic_DNA"/>
</dbReference>
<dbReference type="KEGG" id="bar:GBAA_pXO1_0119"/>
<evidence type="ECO:0000256" key="4">
    <source>
        <dbReference type="ARBA" id="ARBA00022729"/>
    </source>
</evidence>
<dbReference type="EMBL" id="AF065404">
    <property type="protein sequence ID" value="AAD32392.1"/>
    <property type="molecule type" value="Genomic_DNA"/>
</dbReference>
<keyword evidence="2" id="KW-0134">Cell wall</keyword>
<comment type="subcellular location">
    <subcellularLocation>
        <location evidence="1">Secreted</location>
        <location evidence="1">Cell wall</location>
        <topology evidence="1">Peptidoglycan-anchor</topology>
    </subcellularLocation>
</comment>
<evidence type="ECO:0000259" key="6">
    <source>
        <dbReference type="PROSITE" id="PS50978"/>
    </source>
</evidence>
<keyword evidence="7" id="KW-0614">Plasmid</keyword>
<dbReference type="Pfam" id="PF05031">
    <property type="entry name" value="NEAT"/>
    <property type="match status" value="1"/>
</dbReference>
<keyword evidence="9" id="KW-1185">Reference proteome</keyword>
<keyword evidence="5" id="KW-0572">Peptidoglycan-anchor</keyword>
<name>Q9X358_BACAN</name>
<geneLocation type="plasmid" evidence="7">
    <name>pX01</name>
</geneLocation>